<accession>A0A9P7JM27</accession>
<keyword evidence="2 5" id="KW-0812">Transmembrane</keyword>
<sequence>MTLMKLLFLVPSVFVFNNAYISPNPAPNDDETISGGPLYERICPVIFPILQRLSGLIPCVAEIAVILAAYFPSPVSTGILSILVHSGELPDMVPNTYFILGTIFVLLGCLGRLWCFHVMGRHFTHELSLRKDHSLVTAGPYNIVRHPGYVASWIASFGISLIYASPGSFMRSSGWLSTYIGRTVFGIWTLQLILTGVLSFARAISEDAMLRQRFGEEWVRWSKRVRYRLIPGVF</sequence>
<comment type="subcellular location">
    <subcellularLocation>
        <location evidence="5">Endoplasmic reticulum membrane</location>
        <topology evidence="5">Multi-pass membrane protein</topology>
    </subcellularLocation>
    <subcellularLocation>
        <location evidence="1">Membrane</location>
        <topology evidence="1">Multi-pass membrane protein</topology>
    </subcellularLocation>
</comment>
<dbReference type="InterPro" id="IPR007269">
    <property type="entry name" value="ICMT_MeTrfase"/>
</dbReference>
<dbReference type="AlphaFoldDB" id="A0A9P7JM27"/>
<keyword evidence="5" id="KW-0489">Methyltransferase</keyword>
<dbReference type="PANTHER" id="PTHR12714:SF9">
    <property type="entry name" value="PROTEIN-S-ISOPRENYLCYSTEINE O-METHYLTRANSFERASE"/>
    <property type="match status" value="1"/>
</dbReference>
<comment type="similarity">
    <text evidence="5">Belongs to the class VI-like SAM-binding methyltransferase superfamily. Isoprenylcysteine carboxyl methyltransferase family.</text>
</comment>
<comment type="catalytic activity">
    <reaction evidence="5">
        <text>[protein]-C-terminal S-[(2E,6E)-farnesyl]-L-cysteine + S-adenosyl-L-methionine = [protein]-C-terminal S-[(2E,6E)-farnesyl]-L-cysteine methyl ester + S-adenosyl-L-homocysteine</text>
        <dbReference type="Rhea" id="RHEA:21672"/>
        <dbReference type="Rhea" id="RHEA-COMP:12125"/>
        <dbReference type="Rhea" id="RHEA-COMP:12126"/>
        <dbReference type="ChEBI" id="CHEBI:57856"/>
        <dbReference type="ChEBI" id="CHEBI:59789"/>
        <dbReference type="ChEBI" id="CHEBI:90510"/>
        <dbReference type="ChEBI" id="CHEBI:90511"/>
        <dbReference type="EC" id="2.1.1.100"/>
    </reaction>
</comment>
<keyword evidence="5" id="KW-0256">Endoplasmic reticulum</keyword>
<feature type="transmembrane region" description="Helical" evidence="5">
    <location>
        <begin position="148"/>
        <end position="165"/>
    </location>
</feature>
<dbReference type="Gene3D" id="1.20.120.1630">
    <property type="match status" value="1"/>
</dbReference>
<feature type="transmembrane region" description="Helical" evidence="5">
    <location>
        <begin position="185"/>
        <end position="204"/>
    </location>
</feature>
<dbReference type="OrthoDB" id="422086at2759"/>
<gene>
    <name evidence="7" type="ORF">F5147DRAFT_726982</name>
</gene>
<dbReference type="PANTHER" id="PTHR12714">
    <property type="entry name" value="PROTEIN-S ISOPRENYLCYSTEINE O-METHYLTRANSFERASE"/>
    <property type="match status" value="1"/>
</dbReference>
<evidence type="ECO:0000256" key="5">
    <source>
        <dbReference type="RuleBase" id="RU362022"/>
    </source>
</evidence>
<dbReference type="GO" id="GO:0004671">
    <property type="term" value="F:protein C-terminal S-isoprenylcysteine carboxyl O-methyltransferase activity"/>
    <property type="evidence" value="ECO:0007669"/>
    <property type="project" value="UniProtKB-EC"/>
</dbReference>
<evidence type="ECO:0000313" key="8">
    <source>
        <dbReference type="Proteomes" id="UP000823399"/>
    </source>
</evidence>
<dbReference type="RefSeq" id="XP_041285492.1">
    <property type="nucleotide sequence ID" value="XM_041439222.1"/>
</dbReference>
<keyword evidence="6" id="KW-0732">Signal</keyword>
<keyword evidence="8" id="KW-1185">Reference proteome</keyword>
<evidence type="ECO:0000256" key="4">
    <source>
        <dbReference type="ARBA" id="ARBA00023136"/>
    </source>
</evidence>
<feature type="transmembrane region" description="Helical" evidence="5">
    <location>
        <begin position="96"/>
        <end position="115"/>
    </location>
</feature>
<dbReference type="GO" id="GO:0005789">
    <property type="term" value="C:endoplasmic reticulum membrane"/>
    <property type="evidence" value="ECO:0007669"/>
    <property type="project" value="UniProtKB-SubCell"/>
</dbReference>
<keyword evidence="4 5" id="KW-0472">Membrane</keyword>
<dbReference type="EMBL" id="JABBWM010000123">
    <property type="protein sequence ID" value="KAG2088275.1"/>
    <property type="molecule type" value="Genomic_DNA"/>
</dbReference>
<protein>
    <recommendedName>
        <fullName evidence="5">Protein-S-isoprenylcysteine O-methyltransferase</fullName>
        <ecNumber evidence="5">2.1.1.100</ecNumber>
    </recommendedName>
</protein>
<name>A0A9P7JM27_9AGAM</name>
<proteinExistence type="inferred from homology"/>
<organism evidence="7 8">
    <name type="scientific">Suillus discolor</name>
    <dbReference type="NCBI Taxonomy" id="1912936"/>
    <lineage>
        <taxon>Eukaryota</taxon>
        <taxon>Fungi</taxon>
        <taxon>Dikarya</taxon>
        <taxon>Basidiomycota</taxon>
        <taxon>Agaricomycotina</taxon>
        <taxon>Agaricomycetes</taxon>
        <taxon>Agaricomycetidae</taxon>
        <taxon>Boletales</taxon>
        <taxon>Suillineae</taxon>
        <taxon>Suillaceae</taxon>
        <taxon>Suillus</taxon>
    </lineage>
</organism>
<comment type="caution">
    <text evidence="7">The sequence shown here is derived from an EMBL/GenBank/DDBJ whole genome shotgun (WGS) entry which is preliminary data.</text>
</comment>
<dbReference type="GeneID" id="64701481"/>
<dbReference type="Proteomes" id="UP000823399">
    <property type="component" value="Unassembled WGS sequence"/>
</dbReference>
<evidence type="ECO:0000313" key="7">
    <source>
        <dbReference type="EMBL" id="KAG2088275.1"/>
    </source>
</evidence>
<feature type="chain" id="PRO_5040434068" description="Protein-S-isoprenylcysteine O-methyltransferase" evidence="6">
    <location>
        <begin position="20"/>
        <end position="234"/>
    </location>
</feature>
<dbReference type="GO" id="GO:0032259">
    <property type="term" value="P:methylation"/>
    <property type="evidence" value="ECO:0007669"/>
    <property type="project" value="UniProtKB-KW"/>
</dbReference>
<keyword evidence="5" id="KW-0808">Transferase</keyword>
<evidence type="ECO:0000256" key="2">
    <source>
        <dbReference type="ARBA" id="ARBA00022692"/>
    </source>
</evidence>
<evidence type="ECO:0000256" key="1">
    <source>
        <dbReference type="ARBA" id="ARBA00004141"/>
    </source>
</evidence>
<evidence type="ECO:0000256" key="6">
    <source>
        <dbReference type="SAM" id="SignalP"/>
    </source>
</evidence>
<evidence type="ECO:0000256" key="3">
    <source>
        <dbReference type="ARBA" id="ARBA00022989"/>
    </source>
</evidence>
<keyword evidence="3 5" id="KW-1133">Transmembrane helix</keyword>
<reference evidence="7" key="1">
    <citation type="journal article" date="2020" name="New Phytol.">
        <title>Comparative genomics reveals dynamic genome evolution in host specialist ectomycorrhizal fungi.</title>
        <authorList>
            <person name="Lofgren L.A."/>
            <person name="Nguyen N.H."/>
            <person name="Vilgalys R."/>
            <person name="Ruytinx J."/>
            <person name="Liao H.L."/>
            <person name="Branco S."/>
            <person name="Kuo A."/>
            <person name="LaButti K."/>
            <person name="Lipzen A."/>
            <person name="Andreopoulos W."/>
            <person name="Pangilinan J."/>
            <person name="Riley R."/>
            <person name="Hundley H."/>
            <person name="Na H."/>
            <person name="Barry K."/>
            <person name="Grigoriev I.V."/>
            <person name="Stajich J.E."/>
            <person name="Kennedy P.G."/>
        </authorList>
    </citation>
    <scope>NUCLEOTIDE SEQUENCE</scope>
    <source>
        <strain evidence="7">FC423</strain>
    </source>
</reference>
<feature type="signal peptide" evidence="6">
    <location>
        <begin position="1"/>
        <end position="19"/>
    </location>
</feature>
<keyword evidence="5" id="KW-0949">S-adenosyl-L-methionine</keyword>
<feature type="non-terminal residue" evidence="7">
    <location>
        <position position="234"/>
    </location>
</feature>
<comment type="caution">
    <text evidence="5">Lacks conserved residue(s) required for the propagation of feature annotation.</text>
</comment>
<dbReference type="Pfam" id="PF04140">
    <property type="entry name" value="ICMT"/>
    <property type="match status" value="1"/>
</dbReference>
<dbReference type="EC" id="2.1.1.100" evidence="5"/>